<evidence type="ECO:0000256" key="3">
    <source>
        <dbReference type="ARBA" id="ARBA00022448"/>
    </source>
</evidence>
<dbReference type="InterPro" id="IPR037202">
    <property type="entry name" value="ESCRT_assembly_dom"/>
</dbReference>
<evidence type="ECO:0000259" key="9">
    <source>
        <dbReference type="PROSITE" id="PS51322"/>
    </source>
</evidence>
<proteinExistence type="inferred from homology"/>
<dbReference type="SUPFAM" id="SSF54495">
    <property type="entry name" value="UBC-like"/>
    <property type="match status" value="1"/>
</dbReference>
<dbReference type="Pfam" id="PF05743">
    <property type="entry name" value="UEV"/>
    <property type="match status" value="1"/>
</dbReference>
<dbReference type="GO" id="GO:0043130">
    <property type="term" value="F:ubiquitin binding"/>
    <property type="evidence" value="ECO:0007669"/>
    <property type="project" value="TreeGrafter"/>
</dbReference>
<dbReference type="VEuPathDB" id="FungiDB:CJJ09_003613"/>
<evidence type="ECO:0000256" key="4">
    <source>
        <dbReference type="ARBA" id="ARBA00022753"/>
    </source>
</evidence>
<feature type="coiled-coil region" evidence="7">
    <location>
        <begin position="380"/>
        <end position="424"/>
    </location>
</feature>
<dbReference type="PANTHER" id="PTHR23306:SF3">
    <property type="entry name" value="TUMOR SUPPRESSOR PROTEIN 101"/>
    <property type="match status" value="1"/>
</dbReference>
<evidence type="ECO:0000256" key="5">
    <source>
        <dbReference type="ARBA" id="ARBA00022927"/>
    </source>
</evidence>
<sequence length="516" mass="57980">MAKITKKVANWLYSVLQPQYLHKEIAYSHLYHFLSAYLPQGFKVRTAVFTSALGQAQLLINLYGNLDCGTCLVPLNIWIPLNYPFRDENVSSLEPNGVPMVFVVPDTGLVIRPNNNVDSLGRFYHPFMSLWHENYTPTSQTKEFSLLLLMACLRATFEQNSPLESRKQSPLHHEPANHLHAARTGPQLPPKRALDGLSLPVPIDTPRQGPPRRETTGPPLPQKPAREMRPPVQASVAMNPLSQTDIPEKYRLPLPLPGEGLPSPRQPPPPIAPLQSEIHLPTHTWGPSYDDSSIYERYPPSGTPLSRSKTPQESAVSEVEDLMDKVTLEENRDNEPILQEIAQKINEFLESEDSAKSAVPFIEEQQRKVNALHGQLLNHLKQAQANDENLKKHILYLEERIEAVSNLNQELQALDQINAESLDEILTSLSSGHKIKLDELIMPDSILVNQLYDTVADIKAHKDTIDLVSGNFKGEEELINDETMDTCIKSVRGLARELFWLEVTKSEIGKSMGLKS</sequence>
<dbReference type="GO" id="GO:0072666">
    <property type="term" value="P:establishment of protein localization to vacuole"/>
    <property type="evidence" value="ECO:0007669"/>
    <property type="project" value="UniProtKB-ARBA"/>
</dbReference>
<dbReference type="Pfam" id="PF09454">
    <property type="entry name" value="Vps23_core"/>
    <property type="match status" value="1"/>
</dbReference>
<dbReference type="SUPFAM" id="SSF140111">
    <property type="entry name" value="Endosomal sorting complex assembly domain"/>
    <property type="match status" value="1"/>
</dbReference>
<dbReference type="CDD" id="cd11685">
    <property type="entry name" value="UEV_TSG101-like"/>
    <property type="match status" value="1"/>
</dbReference>
<dbReference type="PANTHER" id="PTHR23306">
    <property type="entry name" value="TUMOR SUSCEPTIBILITY GENE 101 PROTEIN-RELATED"/>
    <property type="match status" value="1"/>
</dbReference>
<comment type="subcellular location">
    <subcellularLocation>
        <location evidence="1">Endosome</location>
    </subcellularLocation>
</comment>
<keyword evidence="4" id="KW-0967">Endosome</keyword>
<dbReference type="InterPro" id="IPR016135">
    <property type="entry name" value="UBQ-conjugating_enzyme/RWD"/>
</dbReference>
<accession>A0A0L0NTD4</accession>
<protein>
    <recommendedName>
        <fullName evidence="9">UEV domain-containing protein</fullName>
    </recommendedName>
</protein>
<dbReference type="InterPro" id="IPR008883">
    <property type="entry name" value="UEV_N"/>
</dbReference>
<dbReference type="GO" id="GO:0006886">
    <property type="term" value="P:intracellular protein transport"/>
    <property type="evidence" value="ECO:0007669"/>
    <property type="project" value="UniProtKB-ARBA"/>
</dbReference>
<keyword evidence="3" id="KW-0813">Transport</keyword>
<comment type="similarity">
    <text evidence="2">Belongs to the ubiquitin-conjugating enzyme family. UEV subfamily.</text>
</comment>
<gene>
    <name evidence="10" type="ORF">QG37_06286</name>
</gene>
<evidence type="ECO:0000256" key="2">
    <source>
        <dbReference type="ARBA" id="ARBA00009594"/>
    </source>
</evidence>
<dbReference type="PROSITE" id="PS51322">
    <property type="entry name" value="UEV"/>
    <property type="match status" value="1"/>
</dbReference>
<evidence type="ECO:0000256" key="7">
    <source>
        <dbReference type="SAM" id="Coils"/>
    </source>
</evidence>
<keyword evidence="6 7" id="KW-0175">Coiled coil</keyword>
<dbReference type="VEuPathDB" id="FungiDB:CJJ07_004555"/>
<evidence type="ECO:0000313" key="10">
    <source>
        <dbReference type="EMBL" id="KND97298.1"/>
    </source>
</evidence>
<comment type="caution">
    <text evidence="10">The sequence shown here is derived from an EMBL/GenBank/DDBJ whole genome shotgun (WGS) entry which is preliminary data.</text>
</comment>
<evidence type="ECO:0000256" key="8">
    <source>
        <dbReference type="SAM" id="MobiDB-lite"/>
    </source>
</evidence>
<feature type="region of interest" description="Disordered" evidence="8">
    <location>
        <begin position="161"/>
        <end position="314"/>
    </location>
</feature>
<dbReference type="EMBL" id="LGST01000042">
    <property type="protein sequence ID" value="KND97298.1"/>
    <property type="molecule type" value="Genomic_DNA"/>
</dbReference>
<dbReference type="VEuPathDB" id="FungiDB:CJI97_001245"/>
<dbReference type="VEuPathDB" id="FungiDB:QG37_06286"/>
<feature type="domain" description="UEV" evidence="9">
    <location>
        <begin position="7"/>
        <end position="167"/>
    </location>
</feature>
<dbReference type="AlphaFoldDB" id="A0A0L0NTD4"/>
<dbReference type="GO" id="GO:0043162">
    <property type="term" value="P:ubiquitin-dependent protein catabolic process via the multivesicular body sorting pathway"/>
    <property type="evidence" value="ECO:0007669"/>
    <property type="project" value="UniProtKB-ARBA"/>
</dbReference>
<dbReference type="GO" id="GO:0000813">
    <property type="term" value="C:ESCRT I complex"/>
    <property type="evidence" value="ECO:0007669"/>
    <property type="project" value="TreeGrafter"/>
</dbReference>
<evidence type="ECO:0000256" key="1">
    <source>
        <dbReference type="ARBA" id="ARBA00004177"/>
    </source>
</evidence>
<organism evidence="10 11">
    <name type="scientific">Candidozyma auris</name>
    <name type="common">Yeast</name>
    <name type="synonym">Candida auris</name>
    <dbReference type="NCBI Taxonomy" id="498019"/>
    <lineage>
        <taxon>Eukaryota</taxon>
        <taxon>Fungi</taxon>
        <taxon>Dikarya</taxon>
        <taxon>Ascomycota</taxon>
        <taxon>Saccharomycotina</taxon>
        <taxon>Pichiomycetes</taxon>
        <taxon>Metschnikowiaceae</taxon>
        <taxon>Candidozyma</taxon>
    </lineage>
</organism>
<feature type="compositionally biased region" description="Basic and acidic residues" evidence="8">
    <location>
        <begin position="164"/>
        <end position="177"/>
    </location>
</feature>
<keyword evidence="5" id="KW-0653">Protein transport</keyword>
<dbReference type="Gene3D" id="3.10.110.10">
    <property type="entry name" value="Ubiquitin Conjugating Enzyme"/>
    <property type="match status" value="1"/>
</dbReference>
<dbReference type="InterPro" id="IPR052070">
    <property type="entry name" value="ESCRT-I_UEV_domain"/>
</dbReference>
<evidence type="ECO:0000256" key="6">
    <source>
        <dbReference type="ARBA" id="ARBA00023054"/>
    </source>
</evidence>
<feature type="compositionally biased region" description="Polar residues" evidence="8">
    <location>
        <begin position="303"/>
        <end position="314"/>
    </location>
</feature>
<reference evidence="11" key="1">
    <citation type="journal article" date="2015" name="BMC Genomics">
        <title>Draft genome of a commonly misdiagnosed multidrug resistant pathogen Candida auris.</title>
        <authorList>
            <person name="Chatterjee S."/>
            <person name="Alampalli S.V."/>
            <person name="Nageshan R.K."/>
            <person name="Chettiar S.T."/>
            <person name="Joshi S."/>
            <person name="Tatu U.S."/>
        </authorList>
    </citation>
    <scope>NUCLEOTIDE SEQUENCE [LARGE SCALE GENOMIC DNA]</scope>
    <source>
        <strain evidence="11">6684</strain>
    </source>
</reference>
<dbReference type="Proteomes" id="UP000037122">
    <property type="component" value="Unassembled WGS sequence"/>
</dbReference>
<dbReference type="VEuPathDB" id="FungiDB:B9J08_001359"/>
<name>A0A0L0NTD4_CANAR</name>
<evidence type="ECO:0000313" key="11">
    <source>
        <dbReference type="Proteomes" id="UP000037122"/>
    </source>
</evidence>
<dbReference type="Gene3D" id="6.10.140.820">
    <property type="match status" value="1"/>
</dbReference>
<dbReference type="VEuPathDB" id="FungiDB:CJI96_0001283"/>
<dbReference type="InterPro" id="IPR017916">
    <property type="entry name" value="SB_dom"/>
</dbReference>